<keyword evidence="5" id="KW-0067">ATP-binding</keyword>
<reference evidence="8" key="1">
    <citation type="submission" date="2016-06" db="EMBL/GenBank/DDBJ databases">
        <authorList>
            <person name="Sutton G."/>
            <person name="Brinkac L."/>
            <person name="Sanka R."/>
            <person name="Adams M."/>
            <person name="Lau E."/>
            <person name="Mehaffy C."/>
            <person name="Tameris M."/>
            <person name="Hatherill M."/>
            <person name="Hanekom W."/>
            <person name="Mahomed H."/>
            <person name="Mcshane H."/>
        </authorList>
    </citation>
    <scope>NUCLEOTIDE SEQUENCE [LARGE SCALE GENOMIC DNA]</scope>
    <source>
        <strain evidence="8">852002-10433_SCH5171157</strain>
    </source>
</reference>
<evidence type="ECO:0000256" key="5">
    <source>
        <dbReference type="ARBA" id="ARBA00022840"/>
    </source>
</evidence>
<comment type="similarity">
    <text evidence="2">Belongs to the CbxX/CfxQ family.</text>
</comment>
<evidence type="ECO:0000259" key="6">
    <source>
        <dbReference type="SMART" id="SM00382"/>
    </source>
</evidence>
<dbReference type="Pfam" id="PF17866">
    <property type="entry name" value="AAA_lid_6"/>
    <property type="match status" value="1"/>
</dbReference>
<dbReference type="InterPro" id="IPR027417">
    <property type="entry name" value="P-loop_NTPase"/>
</dbReference>
<dbReference type="InterPro" id="IPR003593">
    <property type="entry name" value="AAA+_ATPase"/>
</dbReference>
<keyword evidence="3" id="KW-0963">Cytoplasm</keyword>
<dbReference type="InterPro" id="IPR023835">
    <property type="entry name" value="T7SS_EccA"/>
</dbReference>
<dbReference type="SUPFAM" id="SSF48452">
    <property type="entry name" value="TPR-like"/>
    <property type="match status" value="1"/>
</dbReference>
<evidence type="ECO:0000256" key="2">
    <source>
        <dbReference type="ARBA" id="ARBA00010378"/>
    </source>
</evidence>
<dbReference type="FunFam" id="3.40.50.300:FF:000216">
    <property type="entry name" value="Type VII secretion ATPase EccA"/>
    <property type="match status" value="1"/>
</dbReference>
<dbReference type="InterPro" id="IPR050773">
    <property type="entry name" value="CbxX/CfxQ_RuBisCO_ESX"/>
</dbReference>
<comment type="subcellular location">
    <subcellularLocation>
        <location evidence="1">Cytoplasm</location>
    </subcellularLocation>
</comment>
<dbReference type="Pfam" id="PF00004">
    <property type="entry name" value="AAA"/>
    <property type="match status" value="1"/>
</dbReference>
<evidence type="ECO:0000313" key="8">
    <source>
        <dbReference type="Proteomes" id="UP000094008"/>
    </source>
</evidence>
<proteinExistence type="inferred from homology"/>
<dbReference type="Pfam" id="PF21545">
    <property type="entry name" value="T7SS_EccA1_N"/>
    <property type="match status" value="1"/>
</dbReference>
<dbReference type="Gene3D" id="1.25.40.10">
    <property type="entry name" value="Tetratricopeptide repeat domain"/>
    <property type="match status" value="1"/>
</dbReference>
<dbReference type="PANTHER" id="PTHR43392">
    <property type="entry name" value="AAA-TYPE ATPASE FAMILY PROTEIN / ANKYRIN REPEAT FAMILY PROTEIN"/>
    <property type="match status" value="1"/>
</dbReference>
<dbReference type="GO" id="GO:0005524">
    <property type="term" value="F:ATP binding"/>
    <property type="evidence" value="ECO:0007669"/>
    <property type="project" value="UniProtKB-KW"/>
</dbReference>
<dbReference type="Gene3D" id="1.10.8.60">
    <property type="match status" value="1"/>
</dbReference>
<dbReference type="AlphaFoldDB" id="A0A1A0W912"/>
<dbReference type="InterPro" id="IPR000641">
    <property type="entry name" value="CbxX/CfxQ"/>
</dbReference>
<dbReference type="GO" id="GO:0005737">
    <property type="term" value="C:cytoplasm"/>
    <property type="evidence" value="ECO:0007669"/>
    <property type="project" value="UniProtKB-SubCell"/>
</dbReference>
<evidence type="ECO:0000256" key="3">
    <source>
        <dbReference type="ARBA" id="ARBA00022490"/>
    </source>
</evidence>
<evidence type="ECO:0000256" key="4">
    <source>
        <dbReference type="ARBA" id="ARBA00022741"/>
    </source>
</evidence>
<dbReference type="InterPro" id="IPR003959">
    <property type="entry name" value="ATPase_AAA_core"/>
</dbReference>
<dbReference type="EMBL" id="LZSY01000065">
    <property type="protein sequence ID" value="OBB92909.1"/>
    <property type="molecule type" value="Genomic_DNA"/>
</dbReference>
<dbReference type="SMART" id="SM00382">
    <property type="entry name" value="AAA"/>
    <property type="match status" value="1"/>
</dbReference>
<sequence length="616" mass="67001">MSDRGREALSAAVKALPTSPRKALQVFSIALGSDPTMADALLGRVAAGDHSLETLKALSTHSRNLGTHLRHLGKAPRELGASLDVEAVRLDIFDPVSAQAAYAGALINAGKYEAAHSHLNTVQDRPEVAYVRAVLNRRTERWPDVLTALTGCERWMNTLLRRAASLLEAEAAANLGLFDRATAAAQRANTSDEAANPDPINRDAQFCLALLARARGQEEQAMMLLTEIRVAWPDFVGARTALEDRTYGFRVTDAAVIDTRSDPWDSTTQRTHEMDLAERQAKLLSDAEATLTKQIGLDEVKNQVHKLRSHVKVNKVRVERGFEPIMRSHHLIFSGPPGTGKTTIAKVVANIYCGLGVLKTTKCREAKRADFVGETLGSTAIKTNKLIDDALDGVLFIDEAYALIQTGLSGGDAFGREAVDTLLARMEDERDRLMVIIAGYENEIDRFLTANEGLLGRFPRRLRFQSYNPAELAEIAAAIAGAKDSTIVPAGIDTLERVCNALTLLDVVVGGDDDKEIRRVIAAHEDSGALGPDEVRRRFLDVLGNGRFIRNVVEASFEEQMHRIADEVDGLDGSAIDEAITTLVETDVSAALRTVLSTMAPGKIDAAHLIEATRPR</sequence>
<gene>
    <name evidence="7" type="ORF">A5779_21355</name>
</gene>
<feature type="domain" description="AAA+ ATPase" evidence="6">
    <location>
        <begin position="327"/>
        <end position="550"/>
    </location>
</feature>
<dbReference type="NCBIfam" id="TIGR03922">
    <property type="entry name" value="T7SS_EccA"/>
    <property type="match status" value="1"/>
</dbReference>
<comment type="caution">
    <text evidence="7">The sequence shown here is derived from an EMBL/GenBank/DDBJ whole genome shotgun (WGS) entry which is preliminary data.</text>
</comment>
<dbReference type="RefSeq" id="WP_064880887.1">
    <property type="nucleotide sequence ID" value="NZ_LZSY01000065.1"/>
</dbReference>
<keyword evidence="4" id="KW-0547">Nucleotide-binding</keyword>
<dbReference type="PANTHER" id="PTHR43392:SF2">
    <property type="entry name" value="AAA-TYPE ATPASE FAMILY PROTEIN _ ANKYRIN REPEAT FAMILY PROTEIN"/>
    <property type="match status" value="1"/>
</dbReference>
<dbReference type="OrthoDB" id="9806903at2"/>
<name>A0A1A0W912_MYCPR</name>
<evidence type="ECO:0000256" key="1">
    <source>
        <dbReference type="ARBA" id="ARBA00004496"/>
    </source>
</evidence>
<dbReference type="Proteomes" id="UP000094008">
    <property type="component" value="Unassembled WGS sequence"/>
</dbReference>
<dbReference type="GO" id="GO:0016887">
    <property type="term" value="F:ATP hydrolysis activity"/>
    <property type="evidence" value="ECO:0007669"/>
    <property type="project" value="InterPro"/>
</dbReference>
<dbReference type="Gene3D" id="3.40.50.300">
    <property type="entry name" value="P-loop containing nucleotide triphosphate hydrolases"/>
    <property type="match status" value="1"/>
</dbReference>
<dbReference type="PRINTS" id="PR00819">
    <property type="entry name" value="CBXCFQXSUPER"/>
</dbReference>
<dbReference type="InterPro" id="IPR049078">
    <property type="entry name" value="T7SS_EccA1-like_N"/>
</dbReference>
<organism evidence="7 8">
    <name type="scientific">Mycolicibacterium peregrinum</name>
    <name type="common">Mycobacterium peregrinum</name>
    <dbReference type="NCBI Taxonomy" id="43304"/>
    <lineage>
        <taxon>Bacteria</taxon>
        <taxon>Bacillati</taxon>
        <taxon>Actinomycetota</taxon>
        <taxon>Actinomycetes</taxon>
        <taxon>Mycobacteriales</taxon>
        <taxon>Mycobacteriaceae</taxon>
        <taxon>Mycolicibacterium</taxon>
    </lineage>
</organism>
<dbReference type="InterPro" id="IPR041627">
    <property type="entry name" value="AAA_lid_6"/>
</dbReference>
<evidence type="ECO:0000313" key="7">
    <source>
        <dbReference type="EMBL" id="OBB92909.1"/>
    </source>
</evidence>
<accession>A0A1A0W912</accession>
<dbReference type="InterPro" id="IPR011990">
    <property type="entry name" value="TPR-like_helical_dom_sf"/>
</dbReference>
<dbReference type="SUPFAM" id="SSF52540">
    <property type="entry name" value="P-loop containing nucleoside triphosphate hydrolases"/>
    <property type="match status" value="1"/>
</dbReference>
<protein>
    <submittedName>
        <fullName evidence="7">Type VII secretion AAA-ATPase EccA</fullName>
    </submittedName>
</protein>